<accession>A0AC55CKZ7</accession>
<evidence type="ECO:0000313" key="2">
    <source>
        <dbReference type="RefSeq" id="XP_045140910.1"/>
    </source>
</evidence>
<proteinExistence type="predicted"/>
<sequence length="44" mass="5050">MNCQVLDHVPALPSLAAKPLILCLALRRRLEAKRQRLEAEKKKQ</sequence>
<dbReference type="RefSeq" id="XP_045140910.1">
    <property type="nucleotide sequence ID" value="XM_045284975.1"/>
</dbReference>
<name>A0AC55CKZ7_ECHTE</name>
<reference evidence="2" key="1">
    <citation type="submission" date="2025-08" db="UniProtKB">
        <authorList>
            <consortium name="RefSeq"/>
        </authorList>
    </citation>
    <scope>IDENTIFICATION</scope>
</reference>
<evidence type="ECO:0000313" key="1">
    <source>
        <dbReference type="Proteomes" id="UP000694863"/>
    </source>
</evidence>
<keyword evidence="1" id="KW-1185">Reference proteome</keyword>
<organism evidence="1 2">
    <name type="scientific">Echinops telfairi</name>
    <name type="common">Lesser hedgehog tenrec</name>
    <dbReference type="NCBI Taxonomy" id="9371"/>
    <lineage>
        <taxon>Eukaryota</taxon>
        <taxon>Metazoa</taxon>
        <taxon>Chordata</taxon>
        <taxon>Craniata</taxon>
        <taxon>Vertebrata</taxon>
        <taxon>Euteleostomi</taxon>
        <taxon>Mammalia</taxon>
        <taxon>Eutheria</taxon>
        <taxon>Afrotheria</taxon>
        <taxon>Tenrecidae</taxon>
        <taxon>Tenrecinae</taxon>
        <taxon>Echinops</taxon>
    </lineage>
</organism>
<gene>
    <name evidence="2" type="primary">LOC101656491</name>
</gene>
<dbReference type="Proteomes" id="UP000694863">
    <property type="component" value="Unplaced"/>
</dbReference>
<protein>
    <submittedName>
        <fullName evidence="2">Small integral membrane protein 11-like</fullName>
    </submittedName>
</protein>